<protein>
    <submittedName>
        <fullName evidence="3">Uncharacterized protein</fullName>
    </submittedName>
</protein>
<evidence type="ECO:0000313" key="3">
    <source>
        <dbReference type="EMBL" id="KIG17538.1"/>
    </source>
</evidence>
<proteinExistence type="predicted"/>
<comment type="caution">
    <text evidence="3">The sequence shown here is derived from an EMBL/GenBank/DDBJ whole genome shotgun (WGS) entry which is preliminary data.</text>
</comment>
<dbReference type="RefSeq" id="WP_052548315.1">
    <property type="nucleotide sequence ID" value="NZ_JMCC02000023.1"/>
</dbReference>
<reference evidence="3 4" key="1">
    <citation type="submission" date="2014-12" db="EMBL/GenBank/DDBJ databases">
        <title>Genome assembly of Enhygromyxa salina DSM 15201.</title>
        <authorList>
            <person name="Sharma G."/>
            <person name="Subramanian S."/>
        </authorList>
    </citation>
    <scope>NUCLEOTIDE SEQUENCE [LARGE SCALE GENOMIC DNA]</scope>
    <source>
        <strain evidence="3 4">DSM 15201</strain>
    </source>
</reference>
<sequence>MKQELSRMSLWRNVLVAPAMLLAACGPGLVGVTDDDDDDGSTLSAETTGDASSTIDGSTSDDSSSTSDETDPGFVPMLDQFVPDDCGPFAPNCPEGEKCVPYVSGDTWDASKCVPVMGAQATGEPCRSDGYVEATDDCDATGMCWNLMDVDGEKVGVCHAFCMGWPDDPICPDKSLCQISSDGPIALCIPTCNPLSQDCAAPSGCYWAGYAFMCAPTGNLPTGAPCGFINDCVPGNLCVDATVLPDCMGTACCTSFCNLEFGPGQCDAQPGTACMEFWEQGMAPLGYEQVGVCTSA</sequence>
<accession>A0A0C2A2B2</accession>
<evidence type="ECO:0000313" key="4">
    <source>
        <dbReference type="Proteomes" id="UP000031599"/>
    </source>
</evidence>
<dbReference type="EMBL" id="JMCC02000023">
    <property type="protein sequence ID" value="KIG17538.1"/>
    <property type="molecule type" value="Genomic_DNA"/>
</dbReference>
<dbReference type="PROSITE" id="PS51257">
    <property type="entry name" value="PROKAR_LIPOPROTEIN"/>
    <property type="match status" value="1"/>
</dbReference>
<feature type="region of interest" description="Disordered" evidence="1">
    <location>
        <begin position="33"/>
        <end position="75"/>
    </location>
</feature>
<organism evidence="3 4">
    <name type="scientific">Enhygromyxa salina</name>
    <dbReference type="NCBI Taxonomy" id="215803"/>
    <lineage>
        <taxon>Bacteria</taxon>
        <taxon>Pseudomonadati</taxon>
        <taxon>Myxococcota</taxon>
        <taxon>Polyangia</taxon>
        <taxon>Nannocystales</taxon>
        <taxon>Nannocystaceae</taxon>
        <taxon>Enhygromyxa</taxon>
    </lineage>
</organism>
<gene>
    <name evidence="3" type="ORF">DB30_03239</name>
</gene>
<dbReference type="AlphaFoldDB" id="A0A0C2A2B2"/>
<feature type="signal peptide" evidence="2">
    <location>
        <begin position="1"/>
        <end position="23"/>
    </location>
</feature>
<evidence type="ECO:0000256" key="1">
    <source>
        <dbReference type="SAM" id="MobiDB-lite"/>
    </source>
</evidence>
<feature type="chain" id="PRO_5002162179" evidence="2">
    <location>
        <begin position="24"/>
        <end position="296"/>
    </location>
</feature>
<dbReference type="Proteomes" id="UP000031599">
    <property type="component" value="Unassembled WGS sequence"/>
</dbReference>
<keyword evidence="2" id="KW-0732">Signal</keyword>
<evidence type="ECO:0000256" key="2">
    <source>
        <dbReference type="SAM" id="SignalP"/>
    </source>
</evidence>
<name>A0A0C2A2B2_9BACT</name>
<feature type="compositionally biased region" description="Low complexity" evidence="1">
    <location>
        <begin position="47"/>
        <end position="67"/>
    </location>
</feature>